<accession>A0A6L3ZGP4</accession>
<evidence type="ECO:0000313" key="2">
    <source>
        <dbReference type="Proteomes" id="UP000484164"/>
    </source>
</evidence>
<dbReference type="NCBIfam" id="NF033709">
    <property type="entry name" value="PorV_fam"/>
    <property type="match status" value="1"/>
</dbReference>
<dbReference type="AlphaFoldDB" id="A0A6L3ZGP4"/>
<dbReference type="NCBIfam" id="NF033711">
    <property type="entry name" value="T9SS_PorQ"/>
    <property type="match status" value="1"/>
</dbReference>
<evidence type="ECO:0000313" key="1">
    <source>
        <dbReference type="EMBL" id="KAB2817024.1"/>
    </source>
</evidence>
<reference evidence="1 2" key="1">
    <citation type="submission" date="2019-10" db="EMBL/GenBank/DDBJ databases">
        <title>Genome sequence of Phaeocystidibacter marisrubri JCM30614 (type strain).</title>
        <authorList>
            <person name="Bowman J.P."/>
        </authorList>
    </citation>
    <scope>NUCLEOTIDE SEQUENCE [LARGE SCALE GENOMIC DNA]</scope>
    <source>
        <strain evidence="1 2">JCM 30614</strain>
    </source>
</reference>
<name>A0A6L3ZGP4_9FLAO</name>
<dbReference type="EMBL" id="WBVQ01000001">
    <property type="protein sequence ID" value="KAB2817024.1"/>
    <property type="molecule type" value="Genomic_DNA"/>
</dbReference>
<gene>
    <name evidence="1" type="primary">porQ</name>
    <name evidence="1" type="ORF">F8C82_01120</name>
</gene>
<comment type="caution">
    <text evidence="1">The sequence shown here is derived from an EMBL/GenBank/DDBJ whole genome shotgun (WGS) entry which is preliminary data.</text>
</comment>
<keyword evidence="2" id="KW-1185">Reference proteome</keyword>
<dbReference type="SUPFAM" id="SSF56935">
    <property type="entry name" value="Porins"/>
    <property type="match status" value="1"/>
</dbReference>
<dbReference type="RefSeq" id="WP_151691596.1">
    <property type="nucleotide sequence ID" value="NZ_BMGX01000002.1"/>
</dbReference>
<dbReference type="OrthoDB" id="9809953at2"/>
<dbReference type="Proteomes" id="UP000484164">
    <property type="component" value="Unassembled WGS sequence"/>
</dbReference>
<organism evidence="1 2">
    <name type="scientific">Phaeocystidibacter marisrubri</name>
    <dbReference type="NCBI Taxonomy" id="1577780"/>
    <lineage>
        <taxon>Bacteria</taxon>
        <taxon>Pseudomonadati</taxon>
        <taxon>Bacteroidota</taxon>
        <taxon>Flavobacteriia</taxon>
        <taxon>Flavobacteriales</taxon>
        <taxon>Phaeocystidibacteraceae</taxon>
        <taxon>Phaeocystidibacter</taxon>
    </lineage>
</organism>
<protein>
    <submittedName>
        <fullName evidence="1">Type IX secretion system protein PorQ</fullName>
    </submittedName>
</protein>
<sequence length="344" mass="38302">MLRRFAQSLFLLCIAGSPLYGQLGGSSTYSFLNLSPSARPSALAQASIASVESDVQFVWLNPALLREEHKKQISIGYVGLPGGINAAEGAYAFGVAERQYVMLGFRYLDYGSFDGTDVVGNPTGTFRASDQLLNGTYAYHLDSNWQFGASFKLINSVYESYTSFGFGVDLAAVYQIPKSRFAFALIAKNAGSQLTSYAGQLEPLPFEVQFAVSNRFEHLPFRWTIQLENLQKWDLTYFDPNRVSQDQVTGDQTYDELNFGDKLLRHFSVSGDLNLGRRLNFQLGYSFRRAGEMSIPSRRTSAGLTFGIGLKLSKFHINYANRYVHVAGRMHHLGITVDLEDFGS</sequence>
<proteinExistence type="predicted"/>